<feature type="compositionally biased region" description="Polar residues" evidence="1">
    <location>
        <begin position="37"/>
        <end position="49"/>
    </location>
</feature>
<sequence>MSDNVFRESNAQPTNGPANGAAPPSFLQKKGLLGKSSVGTMSPTDNVMSPISAKLNGAKQRHFQKGPGSKPMPFASKLSQLATPGSAPASPAPSEKKF</sequence>
<accession>A0A427XFC9</accession>
<feature type="compositionally biased region" description="Low complexity" evidence="1">
    <location>
        <begin position="86"/>
        <end position="98"/>
    </location>
</feature>
<proteinExistence type="predicted"/>
<dbReference type="GeneID" id="39587702"/>
<keyword evidence="3" id="KW-1185">Reference proteome</keyword>
<reference evidence="2 3" key="1">
    <citation type="submission" date="2018-11" db="EMBL/GenBank/DDBJ databases">
        <title>Genome sequence of Apiotrichum porosum DSM 27194.</title>
        <authorList>
            <person name="Aliyu H."/>
            <person name="Gorte O."/>
            <person name="Ochsenreither K."/>
        </authorList>
    </citation>
    <scope>NUCLEOTIDE SEQUENCE [LARGE SCALE GENOMIC DNA]</scope>
    <source>
        <strain evidence="2 3">DSM 27194</strain>
    </source>
</reference>
<gene>
    <name evidence="2" type="ORF">EHS24_003159</name>
</gene>
<organism evidence="2 3">
    <name type="scientific">Apiotrichum porosum</name>
    <dbReference type="NCBI Taxonomy" id="105984"/>
    <lineage>
        <taxon>Eukaryota</taxon>
        <taxon>Fungi</taxon>
        <taxon>Dikarya</taxon>
        <taxon>Basidiomycota</taxon>
        <taxon>Agaricomycotina</taxon>
        <taxon>Tremellomycetes</taxon>
        <taxon>Trichosporonales</taxon>
        <taxon>Trichosporonaceae</taxon>
        <taxon>Apiotrichum</taxon>
    </lineage>
</organism>
<protein>
    <submittedName>
        <fullName evidence="2">Uncharacterized protein</fullName>
    </submittedName>
</protein>
<dbReference type="InterPro" id="IPR007727">
    <property type="entry name" value="Spo12"/>
</dbReference>
<dbReference type="EMBL" id="RSCE01000015">
    <property type="protein sequence ID" value="RSH77599.1"/>
    <property type="molecule type" value="Genomic_DNA"/>
</dbReference>
<dbReference type="OrthoDB" id="5578329at2759"/>
<evidence type="ECO:0000256" key="1">
    <source>
        <dbReference type="SAM" id="MobiDB-lite"/>
    </source>
</evidence>
<evidence type="ECO:0000313" key="2">
    <source>
        <dbReference type="EMBL" id="RSH77599.1"/>
    </source>
</evidence>
<comment type="caution">
    <text evidence="2">The sequence shown here is derived from an EMBL/GenBank/DDBJ whole genome shotgun (WGS) entry which is preliminary data.</text>
</comment>
<evidence type="ECO:0000313" key="3">
    <source>
        <dbReference type="Proteomes" id="UP000279236"/>
    </source>
</evidence>
<feature type="compositionally biased region" description="Low complexity" evidence="1">
    <location>
        <begin position="10"/>
        <end position="24"/>
    </location>
</feature>
<dbReference type="AlphaFoldDB" id="A0A427XFC9"/>
<dbReference type="Proteomes" id="UP000279236">
    <property type="component" value="Unassembled WGS sequence"/>
</dbReference>
<dbReference type="Pfam" id="PF05032">
    <property type="entry name" value="Spo12"/>
    <property type="match status" value="1"/>
</dbReference>
<feature type="region of interest" description="Disordered" evidence="1">
    <location>
        <begin position="1"/>
        <end position="98"/>
    </location>
</feature>
<name>A0A427XFC9_9TREE</name>
<dbReference type="RefSeq" id="XP_028472746.1">
    <property type="nucleotide sequence ID" value="XM_028618858.1"/>
</dbReference>